<evidence type="ECO:0000313" key="12">
    <source>
        <dbReference type="Proteomes" id="UP001212841"/>
    </source>
</evidence>
<comment type="similarity">
    <text evidence="2 10">Belongs to the mitochondrial carrier (TC 2.A.29) family.</text>
</comment>
<keyword evidence="4 9" id="KW-0812">Transmembrane</keyword>
<keyword evidence="8 9" id="KW-0472">Membrane</keyword>
<evidence type="ECO:0000256" key="10">
    <source>
        <dbReference type="RuleBase" id="RU000488"/>
    </source>
</evidence>
<keyword evidence="5" id="KW-0677">Repeat</keyword>
<evidence type="ECO:0000256" key="1">
    <source>
        <dbReference type="ARBA" id="ARBA00004225"/>
    </source>
</evidence>
<dbReference type="InterPro" id="IPR050567">
    <property type="entry name" value="Mitochondrial_Carrier"/>
</dbReference>
<keyword evidence="12" id="KW-1185">Reference proteome</keyword>
<evidence type="ECO:0000256" key="7">
    <source>
        <dbReference type="ARBA" id="ARBA00023128"/>
    </source>
</evidence>
<comment type="subcellular location">
    <subcellularLocation>
        <location evidence="1">Mitochondrion membrane</location>
        <topology evidence="1">Multi-pass membrane protein</topology>
    </subcellularLocation>
</comment>
<dbReference type="AlphaFoldDB" id="A0AAD5X696"/>
<dbReference type="InterPro" id="IPR018108">
    <property type="entry name" value="MCP_transmembrane"/>
</dbReference>
<dbReference type="PROSITE" id="PS50920">
    <property type="entry name" value="SOLCAR"/>
    <property type="match status" value="1"/>
</dbReference>
<proteinExistence type="inferred from homology"/>
<reference evidence="11" key="1">
    <citation type="submission" date="2020-05" db="EMBL/GenBank/DDBJ databases">
        <title>Phylogenomic resolution of chytrid fungi.</title>
        <authorList>
            <person name="Stajich J.E."/>
            <person name="Amses K."/>
            <person name="Simmons R."/>
            <person name="Seto K."/>
            <person name="Myers J."/>
            <person name="Bonds A."/>
            <person name="Quandt C.A."/>
            <person name="Barry K."/>
            <person name="Liu P."/>
            <person name="Grigoriev I."/>
            <person name="Longcore J.E."/>
            <person name="James T.Y."/>
        </authorList>
    </citation>
    <scope>NUCLEOTIDE SEQUENCE</scope>
    <source>
        <strain evidence="11">JEL0318</strain>
    </source>
</reference>
<evidence type="ECO:0000256" key="4">
    <source>
        <dbReference type="ARBA" id="ARBA00022692"/>
    </source>
</evidence>
<sequence length="116" mass="12441">MKLPALAAVFVYRTQKEGFKALYKGATPPLFGWAMMDSVQMGSLNNFRVMLQNGDVTKKLSAGEQAIAGLGAGVVVSFVATPVELLKGRLQVQYDSATKLYSGPIDCARQLVSGRV</sequence>
<accession>A0AAD5X696</accession>
<protein>
    <submittedName>
        <fullName evidence="11">Uncharacterized protein</fullName>
    </submittedName>
</protein>
<dbReference type="InterPro" id="IPR023395">
    <property type="entry name" value="MCP_dom_sf"/>
</dbReference>
<evidence type="ECO:0000256" key="6">
    <source>
        <dbReference type="ARBA" id="ARBA00022989"/>
    </source>
</evidence>
<keyword evidence="6" id="KW-1133">Transmembrane helix</keyword>
<dbReference type="Proteomes" id="UP001212841">
    <property type="component" value="Unassembled WGS sequence"/>
</dbReference>
<dbReference type="PANTHER" id="PTHR45624:SF57">
    <property type="entry name" value="MITOCHONDRIAL SUBSTRATE CARRIER FAMILY PROTEIN L"/>
    <property type="match status" value="1"/>
</dbReference>
<evidence type="ECO:0000313" key="11">
    <source>
        <dbReference type="EMBL" id="KAJ3056873.1"/>
    </source>
</evidence>
<dbReference type="GO" id="GO:0031966">
    <property type="term" value="C:mitochondrial membrane"/>
    <property type="evidence" value="ECO:0007669"/>
    <property type="project" value="UniProtKB-SubCell"/>
</dbReference>
<evidence type="ECO:0000256" key="5">
    <source>
        <dbReference type="ARBA" id="ARBA00022737"/>
    </source>
</evidence>
<dbReference type="SUPFAM" id="SSF103506">
    <property type="entry name" value="Mitochondrial carrier"/>
    <property type="match status" value="1"/>
</dbReference>
<dbReference type="PANTHER" id="PTHR45624">
    <property type="entry name" value="MITOCHONDRIAL BASIC AMINO ACIDS TRANSPORTER-RELATED"/>
    <property type="match status" value="1"/>
</dbReference>
<evidence type="ECO:0000256" key="2">
    <source>
        <dbReference type="ARBA" id="ARBA00006375"/>
    </source>
</evidence>
<comment type="caution">
    <text evidence="11">The sequence shown here is derived from an EMBL/GenBank/DDBJ whole genome shotgun (WGS) entry which is preliminary data.</text>
</comment>
<organism evidence="11 12">
    <name type="scientific">Rhizophlyctis rosea</name>
    <dbReference type="NCBI Taxonomy" id="64517"/>
    <lineage>
        <taxon>Eukaryota</taxon>
        <taxon>Fungi</taxon>
        <taxon>Fungi incertae sedis</taxon>
        <taxon>Chytridiomycota</taxon>
        <taxon>Chytridiomycota incertae sedis</taxon>
        <taxon>Chytridiomycetes</taxon>
        <taxon>Rhizophlyctidales</taxon>
        <taxon>Rhizophlyctidaceae</taxon>
        <taxon>Rhizophlyctis</taxon>
    </lineage>
</organism>
<keyword evidence="3 10" id="KW-0813">Transport</keyword>
<keyword evidence="7" id="KW-0496">Mitochondrion</keyword>
<dbReference type="GO" id="GO:0000064">
    <property type="term" value="F:L-ornithine transmembrane transporter activity"/>
    <property type="evidence" value="ECO:0007669"/>
    <property type="project" value="TreeGrafter"/>
</dbReference>
<gene>
    <name evidence="11" type="ORF">HK097_003409</name>
</gene>
<dbReference type="EMBL" id="JADGJD010000018">
    <property type="protein sequence ID" value="KAJ3056873.1"/>
    <property type="molecule type" value="Genomic_DNA"/>
</dbReference>
<evidence type="ECO:0000256" key="9">
    <source>
        <dbReference type="PROSITE-ProRule" id="PRU00282"/>
    </source>
</evidence>
<dbReference type="Pfam" id="PF00153">
    <property type="entry name" value="Mito_carr"/>
    <property type="match status" value="1"/>
</dbReference>
<dbReference type="GO" id="GO:1990575">
    <property type="term" value="P:mitochondrial L-ornithine transmembrane transport"/>
    <property type="evidence" value="ECO:0007669"/>
    <property type="project" value="TreeGrafter"/>
</dbReference>
<dbReference type="Gene3D" id="1.50.40.10">
    <property type="entry name" value="Mitochondrial carrier domain"/>
    <property type="match status" value="1"/>
</dbReference>
<evidence type="ECO:0000256" key="3">
    <source>
        <dbReference type="ARBA" id="ARBA00022448"/>
    </source>
</evidence>
<name>A0AAD5X696_9FUNG</name>
<feature type="repeat" description="Solcar" evidence="9">
    <location>
        <begin position="60"/>
        <end position="116"/>
    </location>
</feature>
<evidence type="ECO:0000256" key="8">
    <source>
        <dbReference type="ARBA" id="ARBA00023136"/>
    </source>
</evidence>